<dbReference type="InterPro" id="IPR007274">
    <property type="entry name" value="Cop_transporter"/>
</dbReference>
<dbReference type="GO" id="GO:0005886">
    <property type="term" value="C:plasma membrane"/>
    <property type="evidence" value="ECO:0007669"/>
    <property type="project" value="TreeGrafter"/>
</dbReference>
<keyword evidence="4 6" id="KW-1133">Transmembrane helix</keyword>
<comment type="subcellular location">
    <subcellularLocation>
        <location evidence="6">Membrane</location>
        <topology evidence="6">Multi-pass membrane protein</topology>
    </subcellularLocation>
</comment>
<keyword evidence="6" id="KW-0813">Transport</keyword>
<keyword evidence="5 6" id="KW-0472">Membrane</keyword>
<keyword evidence="3 6" id="KW-0187">Copper transport</keyword>
<feature type="transmembrane region" description="Helical" evidence="6">
    <location>
        <begin position="47"/>
        <end position="66"/>
    </location>
</feature>
<dbReference type="GO" id="GO:0005375">
    <property type="term" value="F:copper ion transmembrane transporter activity"/>
    <property type="evidence" value="ECO:0007669"/>
    <property type="project" value="UniProtKB-UniRule"/>
</dbReference>
<keyword evidence="6" id="KW-0406">Ion transport</keyword>
<evidence type="ECO:0000256" key="2">
    <source>
        <dbReference type="ARBA" id="ARBA00022692"/>
    </source>
</evidence>
<evidence type="ECO:0000256" key="5">
    <source>
        <dbReference type="ARBA" id="ARBA00023136"/>
    </source>
</evidence>
<reference evidence="7" key="1">
    <citation type="submission" date="2019-09" db="EMBL/GenBank/DDBJ databases">
        <authorList>
            <person name="Zhang L."/>
        </authorList>
    </citation>
    <scope>NUCLEOTIDE SEQUENCE</scope>
</reference>
<dbReference type="EMBL" id="LR721784">
    <property type="protein sequence ID" value="VVW49692.1"/>
    <property type="molecule type" value="Genomic_DNA"/>
</dbReference>
<dbReference type="AlphaFoldDB" id="A0A5K1EE18"/>
<accession>A0A5K1EE18</accession>
<proteinExistence type="inferred from homology"/>
<dbReference type="OrthoDB" id="73901at2759"/>
<organism evidence="7">
    <name type="scientific">Nymphaea colorata</name>
    <name type="common">pocket water lily</name>
    <dbReference type="NCBI Taxonomy" id="210225"/>
    <lineage>
        <taxon>Eukaryota</taxon>
        <taxon>Viridiplantae</taxon>
        <taxon>Streptophyta</taxon>
        <taxon>Embryophyta</taxon>
        <taxon>Tracheophyta</taxon>
        <taxon>Spermatophyta</taxon>
        <taxon>Magnoliopsida</taxon>
        <taxon>Nymphaeales</taxon>
        <taxon>Nymphaeaceae</taxon>
        <taxon>Nymphaea</taxon>
    </lineage>
</organism>
<comment type="similarity">
    <text evidence="1 6">Belongs to the copper transporter (Ctr) (TC 1.A.56) family. SLC31A subfamily.</text>
</comment>
<name>A0A5K1EE18_9MAGN</name>
<dbReference type="Pfam" id="PF04145">
    <property type="entry name" value="Ctr"/>
    <property type="match status" value="2"/>
</dbReference>
<gene>
    <name evidence="7" type="ORF">NYM_LOCUS22424</name>
</gene>
<evidence type="ECO:0000256" key="3">
    <source>
        <dbReference type="ARBA" id="ARBA00022796"/>
    </source>
</evidence>
<feature type="transmembrane region" description="Helical" evidence="6">
    <location>
        <begin position="78"/>
        <end position="101"/>
    </location>
</feature>
<feature type="transmembrane region" description="Helical" evidence="6">
    <location>
        <begin position="107"/>
        <end position="124"/>
    </location>
</feature>
<dbReference type="PANTHER" id="PTHR12483">
    <property type="entry name" value="SOLUTE CARRIER FAMILY 31 COPPER TRANSPORTERS"/>
    <property type="match status" value="1"/>
</dbReference>
<evidence type="ECO:0000313" key="7">
    <source>
        <dbReference type="EMBL" id="VVW49692.1"/>
    </source>
</evidence>
<keyword evidence="2 6" id="KW-0812">Transmembrane</keyword>
<dbReference type="Gramene" id="NC6G0258790.1">
    <property type="protein sequence ID" value="NC6G0258790.1:cds"/>
    <property type="gene ID" value="NC6G0258790"/>
</dbReference>
<protein>
    <recommendedName>
        <fullName evidence="6">Copper transport protein</fullName>
    </recommendedName>
</protein>
<dbReference type="PANTHER" id="PTHR12483:SF85">
    <property type="entry name" value="COPPER TRANSPORT PROTEIN"/>
    <property type="match status" value="1"/>
</dbReference>
<keyword evidence="6" id="KW-0186">Copper</keyword>
<sequence length="145" mass="15799">MDMGGMDHGGAPPAAASKKVIMHMSLYWGKDVWILFADWPGTSLGQYILSLIIVFLGAVIVEWLAFLKTNQKPGLNPIPTGFFQAVVYGFRVFFAYCVMLAVMSFNLGVVIVAVVGHGVGYWLFGTQAFKKKSVEPTLKDGGQCC</sequence>
<evidence type="ECO:0000256" key="1">
    <source>
        <dbReference type="ARBA" id="ARBA00006921"/>
    </source>
</evidence>
<evidence type="ECO:0000256" key="6">
    <source>
        <dbReference type="RuleBase" id="RU367022"/>
    </source>
</evidence>
<evidence type="ECO:0000256" key="4">
    <source>
        <dbReference type="ARBA" id="ARBA00022989"/>
    </source>
</evidence>